<evidence type="ECO:0000313" key="3">
    <source>
        <dbReference type="Proteomes" id="UP001227317"/>
    </source>
</evidence>
<proteinExistence type="predicted"/>
<comment type="caution">
    <text evidence="2">The sequence shown here is derived from an EMBL/GenBank/DDBJ whole genome shotgun (WGS) entry which is preliminary data.</text>
</comment>
<sequence length="70" mass="8064">MPWNRTPSYQAITLLRRHSRECRGLETREYLVAVERRMVQLIDLEGDPEGGREEPEARGKAALPLHHAAE</sequence>
<name>A0ABU0WMT6_9PROT</name>
<dbReference type="Proteomes" id="UP001227317">
    <property type="component" value="Unassembled WGS sequence"/>
</dbReference>
<reference evidence="2 3" key="1">
    <citation type="submission" date="2023-06" db="EMBL/GenBank/DDBJ databases">
        <title>Azospirillum isscasensis sp.nov, a bacterium isolated from rhizosphere soil of rice.</title>
        <authorList>
            <person name="Wang H."/>
        </authorList>
    </citation>
    <scope>NUCLEOTIDE SEQUENCE [LARGE SCALE GENOMIC DNA]</scope>
    <source>
        <strain evidence="2 3">C340-1</strain>
    </source>
</reference>
<evidence type="ECO:0000256" key="1">
    <source>
        <dbReference type="SAM" id="MobiDB-lite"/>
    </source>
</evidence>
<gene>
    <name evidence="2" type="ORF">QSG27_22665</name>
</gene>
<organism evidence="2 3">
    <name type="scientific">Azospirillum isscasi</name>
    <dbReference type="NCBI Taxonomy" id="3053926"/>
    <lineage>
        <taxon>Bacteria</taxon>
        <taxon>Pseudomonadati</taxon>
        <taxon>Pseudomonadota</taxon>
        <taxon>Alphaproteobacteria</taxon>
        <taxon>Rhodospirillales</taxon>
        <taxon>Azospirillaceae</taxon>
        <taxon>Azospirillum</taxon>
    </lineage>
</organism>
<feature type="compositionally biased region" description="Basic and acidic residues" evidence="1">
    <location>
        <begin position="49"/>
        <end position="59"/>
    </location>
</feature>
<keyword evidence="3" id="KW-1185">Reference proteome</keyword>
<protein>
    <submittedName>
        <fullName evidence="2">Uncharacterized protein</fullName>
    </submittedName>
</protein>
<feature type="region of interest" description="Disordered" evidence="1">
    <location>
        <begin position="45"/>
        <end position="70"/>
    </location>
</feature>
<dbReference type="EMBL" id="JAUJFI010000149">
    <property type="protein sequence ID" value="MDQ2105520.1"/>
    <property type="molecule type" value="Genomic_DNA"/>
</dbReference>
<evidence type="ECO:0000313" key="2">
    <source>
        <dbReference type="EMBL" id="MDQ2105520.1"/>
    </source>
</evidence>
<dbReference type="RefSeq" id="WP_306710128.1">
    <property type="nucleotide sequence ID" value="NZ_JAUJFI010000149.1"/>
</dbReference>
<accession>A0ABU0WMT6</accession>